<proteinExistence type="predicted"/>
<evidence type="ECO:0000313" key="1">
    <source>
        <dbReference type="EMBL" id="RXT30747.1"/>
    </source>
</evidence>
<evidence type="ECO:0000313" key="2">
    <source>
        <dbReference type="Proteomes" id="UP000290475"/>
    </source>
</evidence>
<dbReference type="AlphaFoldDB" id="A0A4Q1UHQ6"/>
<dbReference type="InterPro" id="IPR017853">
    <property type="entry name" value="GH"/>
</dbReference>
<dbReference type="EMBL" id="MSSM01000001">
    <property type="protein sequence ID" value="RXT30747.1"/>
    <property type="molecule type" value="Genomic_DNA"/>
</dbReference>
<reference evidence="1 2" key="1">
    <citation type="submission" date="2017-01" db="EMBL/GenBank/DDBJ databases">
        <title>Lactobacillus chiayiensis sp. nov., a lactic acid bacterium isolated from compost.</title>
        <authorList>
            <person name="Huang C.-H."/>
        </authorList>
    </citation>
    <scope>NUCLEOTIDE SEQUENCE [LARGE SCALE GENOMIC DNA]</scope>
    <source>
        <strain evidence="2">chh01</strain>
    </source>
</reference>
<dbReference type="PRINTS" id="PR00743">
    <property type="entry name" value="GLHYDRLASE36"/>
</dbReference>
<dbReference type="GO" id="GO:0004557">
    <property type="term" value="F:alpha-galactosidase activity"/>
    <property type="evidence" value="ECO:0007669"/>
    <property type="project" value="InterPro"/>
</dbReference>
<dbReference type="Pfam" id="PF02065">
    <property type="entry name" value="Melibiase"/>
    <property type="match status" value="1"/>
</dbReference>
<dbReference type="Proteomes" id="UP000290475">
    <property type="component" value="Unassembled WGS sequence"/>
</dbReference>
<sequence length="700" mass="79176">MVNFSTLSTFTFDDMVLHYIIDEDGHVEWMIYPQEKKDLVKLPDHQRTPISLVQAKLAGDAYDKNFSNGMTMYNSETARHLTFVGQNKNADQRVTQIRTNLKDQHGNLYTHVVEWQTGSQRLKCWAEFTNQTQTTVKLDYLSSFTLNGVTPFYKRIPAGTLDLIRFRSKWSMEGRLEQQPIEMYDLEPSWKPSGLALERFGQNGTMPVRRFFPTIGMADKHNNVIWLATFDARASWQLNAARLDDRLVLFGGLPDADNGQWYKLVAPQTTYRTPSTYMTVAAGDLTQTSRRLQQIPSAKSALPIVYNEWGTTWGHPSASLVSESLSLLADHAVDYYVIDAGWYHSPTDDFNAGLGDWQIDQERFPQGLTPVVKAIHQHGMKAGIWYEFEGLGPDSHKYNDTAALVKRDGWPVTTMKRRFLDMTSVEVQNHLEEKMIRPVTDAGFEYLKVDYNDSIGIGADGADSPAEGLQAQETATLAMFKKIHERVPGIVIENCSSGGHRLTPAFIENTELSSFSDAHETHSIPIIAANELQILPAAKNLIWCVVHPDDQLHELQFHLIATFLGRICMSGDIRKLSQEQWQTIDTGFAFYHQCNRLIATGFPFRRGPKILSYANPVGYQISGFCDGKTLEESHQVLVLVFGFNQETAQTMSLDMDATKWQLTDEFGAENLTVHNSKKAYHVTIPSHQFVAKALLFTLKD</sequence>
<organism evidence="1 2">
    <name type="scientific">Lacticaseibacillus chiayiensis</name>
    <dbReference type="NCBI Taxonomy" id="2100821"/>
    <lineage>
        <taxon>Bacteria</taxon>
        <taxon>Bacillati</taxon>
        <taxon>Bacillota</taxon>
        <taxon>Bacilli</taxon>
        <taxon>Lactobacillales</taxon>
        <taxon>Lactobacillaceae</taxon>
        <taxon>Lacticaseibacillus</taxon>
    </lineage>
</organism>
<dbReference type="Gene3D" id="2.70.98.60">
    <property type="entry name" value="alpha-galactosidase from lactobacil brevis"/>
    <property type="match status" value="1"/>
</dbReference>
<dbReference type="GO" id="GO:0016052">
    <property type="term" value="P:carbohydrate catabolic process"/>
    <property type="evidence" value="ECO:0007669"/>
    <property type="project" value="InterPro"/>
</dbReference>
<dbReference type="InterPro" id="IPR038417">
    <property type="entry name" value="Alpga-gal_N_sf"/>
</dbReference>
<dbReference type="SUPFAM" id="SSF51445">
    <property type="entry name" value="(Trans)glycosidases"/>
    <property type="match status" value="1"/>
</dbReference>
<dbReference type="InterPro" id="IPR013785">
    <property type="entry name" value="Aldolase_TIM"/>
</dbReference>
<comment type="caution">
    <text evidence="1">The sequence shown here is derived from an EMBL/GenBank/DDBJ whole genome shotgun (WGS) entry which is preliminary data.</text>
</comment>
<dbReference type="Gene3D" id="3.20.20.70">
    <property type="entry name" value="Aldolase class I"/>
    <property type="match status" value="1"/>
</dbReference>
<accession>A0A4Q1UHQ6</accession>
<gene>
    <name evidence="1" type="ORF">BVJ53_00605</name>
</gene>
<dbReference type="InterPro" id="IPR002252">
    <property type="entry name" value="Glyco_hydro_36"/>
</dbReference>
<dbReference type="CDD" id="cd14791">
    <property type="entry name" value="GH36"/>
    <property type="match status" value="1"/>
</dbReference>
<dbReference type="RefSeq" id="WP_129300686.1">
    <property type="nucleotide sequence ID" value="NZ_MSSM01000001.1"/>
</dbReference>
<name>A0A4Q1UHQ6_9LACO</name>
<protein>
    <submittedName>
        <fullName evidence="1">Alpha-galactosidase</fullName>
    </submittedName>
</protein>